<reference evidence="1" key="1">
    <citation type="submission" date="2014-09" db="EMBL/GenBank/DDBJ databases">
        <authorList>
            <person name="Magalhaes I.L.F."/>
            <person name="Oliveira U."/>
            <person name="Santos F.R."/>
            <person name="Vidigal T.H.D.A."/>
            <person name="Brescovit A.D."/>
            <person name="Santos A.J."/>
        </authorList>
    </citation>
    <scope>NUCLEOTIDE SEQUENCE</scope>
</reference>
<evidence type="ECO:0000313" key="1">
    <source>
        <dbReference type="EMBL" id="JAG64672.1"/>
    </source>
</evidence>
<dbReference type="Gene3D" id="3.30.420.10">
    <property type="entry name" value="Ribonuclease H-like superfamily/Ribonuclease H"/>
    <property type="match status" value="1"/>
</dbReference>
<dbReference type="GO" id="GO:0003676">
    <property type="term" value="F:nucleic acid binding"/>
    <property type="evidence" value="ECO:0007669"/>
    <property type="project" value="InterPro"/>
</dbReference>
<dbReference type="PANTHER" id="PTHR47326:SF1">
    <property type="entry name" value="HTH PSQ-TYPE DOMAIN-CONTAINING PROTEIN"/>
    <property type="match status" value="1"/>
</dbReference>
<dbReference type="PANTHER" id="PTHR47326">
    <property type="entry name" value="TRANSPOSABLE ELEMENT TC3 TRANSPOSASE-LIKE PROTEIN"/>
    <property type="match status" value="1"/>
</dbReference>
<name>A0A0K8TGE6_LYGHE</name>
<dbReference type="EMBL" id="GBRD01001149">
    <property type="protein sequence ID" value="JAG64672.1"/>
    <property type="molecule type" value="Transcribed_RNA"/>
</dbReference>
<dbReference type="InterPro" id="IPR036397">
    <property type="entry name" value="RNaseH_sf"/>
</dbReference>
<feature type="non-terminal residue" evidence="1">
    <location>
        <position position="100"/>
    </location>
</feature>
<proteinExistence type="predicted"/>
<dbReference type="AlphaFoldDB" id="A0A0K8TGE6"/>
<organism evidence="1">
    <name type="scientific">Lygus hesperus</name>
    <name type="common">Western plant bug</name>
    <dbReference type="NCBI Taxonomy" id="30085"/>
    <lineage>
        <taxon>Eukaryota</taxon>
        <taxon>Metazoa</taxon>
        <taxon>Ecdysozoa</taxon>
        <taxon>Arthropoda</taxon>
        <taxon>Hexapoda</taxon>
        <taxon>Insecta</taxon>
        <taxon>Pterygota</taxon>
        <taxon>Neoptera</taxon>
        <taxon>Paraneoptera</taxon>
        <taxon>Hemiptera</taxon>
        <taxon>Heteroptera</taxon>
        <taxon>Panheteroptera</taxon>
        <taxon>Cimicomorpha</taxon>
        <taxon>Miridae</taxon>
        <taxon>Mirini</taxon>
        <taxon>Lygus</taxon>
    </lineage>
</organism>
<protein>
    <submittedName>
        <fullName evidence="1">Uncharacterized protein</fullName>
    </submittedName>
</protein>
<sequence length="100" mass="11703">MFPMRLVSLRGDSGWPAISLDLSVCHFFLCVYPKEKVFKHRLHTLEELMTQIREEITAIPTEMCQRAAERFRDRLHQWIAAKGGNLPDIIDVWYSIKQTA</sequence>
<accession>A0A0K8TGE6</accession>